<sequence length="67" mass="7311">MKSAHCTSALHGSLPLSTPASGLDSRFCSRGRRCAWLFCMSLRWPAMVWRPVQGFGSNNKDVAGTPD</sequence>
<keyword evidence="3" id="KW-1185">Reference proteome</keyword>
<organism evidence="2 3">
    <name type="scientific">Ameca splendens</name>
    <dbReference type="NCBI Taxonomy" id="208324"/>
    <lineage>
        <taxon>Eukaryota</taxon>
        <taxon>Metazoa</taxon>
        <taxon>Chordata</taxon>
        <taxon>Craniata</taxon>
        <taxon>Vertebrata</taxon>
        <taxon>Euteleostomi</taxon>
        <taxon>Actinopterygii</taxon>
        <taxon>Neopterygii</taxon>
        <taxon>Teleostei</taxon>
        <taxon>Neoteleostei</taxon>
        <taxon>Acanthomorphata</taxon>
        <taxon>Ovalentaria</taxon>
        <taxon>Atherinomorphae</taxon>
        <taxon>Cyprinodontiformes</taxon>
        <taxon>Goodeidae</taxon>
        <taxon>Ameca</taxon>
    </lineage>
</organism>
<feature type="region of interest" description="Disordered" evidence="1">
    <location>
        <begin position="1"/>
        <end position="23"/>
    </location>
</feature>
<dbReference type="EMBL" id="JAHRIP010000054">
    <property type="protein sequence ID" value="MEQ2278695.1"/>
    <property type="molecule type" value="Genomic_DNA"/>
</dbReference>
<dbReference type="Proteomes" id="UP001469553">
    <property type="component" value="Unassembled WGS sequence"/>
</dbReference>
<name>A0ABV0XA19_9TELE</name>
<comment type="caution">
    <text evidence="2">The sequence shown here is derived from an EMBL/GenBank/DDBJ whole genome shotgun (WGS) entry which is preliminary data.</text>
</comment>
<reference evidence="2 3" key="1">
    <citation type="submission" date="2021-06" db="EMBL/GenBank/DDBJ databases">
        <authorList>
            <person name="Palmer J.M."/>
        </authorList>
    </citation>
    <scope>NUCLEOTIDE SEQUENCE [LARGE SCALE GENOMIC DNA]</scope>
    <source>
        <strain evidence="2 3">AS_MEX2019</strain>
        <tissue evidence="2">Muscle</tissue>
    </source>
</reference>
<evidence type="ECO:0000256" key="1">
    <source>
        <dbReference type="SAM" id="MobiDB-lite"/>
    </source>
</evidence>
<evidence type="ECO:0000313" key="3">
    <source>
        <dbReference type="Proteomes" id="UP001469553"/>
    </source>
</evidence>
<accession>A0ABV0XA19</accession>
<proteinExistence type="predicted"/>
<evidence type="ECO:0000313" key="2">
    <source>
        <dbReference type="EMBL" id="MEQ2278695.1"/>
    </source>
</evidence>
<protein>
    <submittedName>
        <fullName evidence="2">Uncharacterized protein</fullName>
    </submittedName>
</protein>
<gene>
    <name evidence="2" type="ORF">AMECASPLE_001616</name>
</gene>